<dbReference type="HOGENOM" id="CLU_029425_9_1_9"/>
<sequence>MSAGAAAAIKAAIAVLSNEEARKKVGWVIVSILSPLIVLVVLLCAILSGTSQHNVSAVELCFHGGSISASATPEYRGYIEEMRNSFAQIDEMIAEINSQCEDGKSLDDTRVKAIFYALYFAAEQPGADGIRTFADCFVDYEERTRTVIITDEEGNETEATETYTVATPVEDLTEIYERISQAMDIEITADHQSNADSIYSLILYGSPSGESGGWFPGADVPFIGADGFCSPIGAGWESVVTSEFGYRSDPFTGETRGHTGMDLAVPTGTPVRAALPGTVTVSQYNAGGYGYYVMIDHSNGLSTLYGHNSRLLAQVGQTVEAGDIVALSGSTGRSTGPHLHFEVRVNGERTNPRFYLPTTGG</sequence>
<dbReference type="RefSeq" id="WP_006876423.1">
    <property type="nucleotide sequence ID" value="NZ_DS544187.1"/>
</dbReference>
<dbReference type="EMBL" id="ABGD02000026">
    <property type="protein sequence ID" value="EDS09758.1"/>
    <property type="molecule type" value="Genomic_DNA"/>
</dbReference>
<dbReference type="SUPFAM" id="SSF51261">
    <property type="entry name" value="Duplicated hybrid motif"/>
    <property type="match status" value="1"/>
</dbReference>
<dbReference type="Pfam" id="PF01551">
    <property type="entry name" value="Peptidase_M23"/>
    <property type="match status" value="1"/>
</dbReference>
<dbReference type="InterPro" id="IPR011055">
    <property type="entry name" value="Dup_hybrid_motif"/>
</dbReference>
<protein>
    <submittedName>
        <fullName evidence="3">Peptidase, M23 family</fullName>
    </submittedName>
</protein>
<evidence type="ECO:0000256" key="1">
    <source>
        <dbReference type="SAM" id="Phobius"/>
    </source>
</evidence>
<dbReference type="GO" id="GO:0004222">
    <property type="term" value="F:metalloendopeptidase activity"/>
    <property type="evidence" value="ECO:0007669"/>
    <property type="project" value="TreeGrafter"/>
</dbReference>
<gene>
    <name evidence="3" type="ORF">ANACOL_03562</name>
</gene>
<dbReference type="MEROPS" id="M23.009"/>
<dbReference type="PANTHER" id="PTHR21666:SF270">
    <property type="entry name" value="MUREIN HYDROLASE ACTIVATOR ENVC"/>
    <property type="match status" value="1"/>
</dbReference>
<keyword evidence="1" id="KW-0472">Membrane</keyword>
<dbReference type="PANTHER" id="PTHR21666">
    <property type="entry name" value="PEPTIDASE-RELATED"/>
    <property type="match status" value="1"/>
</dbReference>
<evidence type="ECO:0000313" key="3">
    <source>
        <dbReference type="EMBL" id="EDS09758.1"/>
    </source>
</evidence>
<feature type="transmembrane region" description="Helical" evidence="1">
    <location>
        <begin position="27"/>
        <end position="47"/>
    </location>
</feature>
<keyword evidence="4" id="KW-1185">Reference proteome</keyword>
<dbReference type="CDD" id="cd12797">
    <property type="entry name" value="M23_peptidase"/>
    <property type="match status" value="1"/>
</dbReference>
<reference evidence="3" key="1">
    <citation type="submission" date="2007-11" db="EMBL/GenBank/DDBJ databases">
        <authorList>
            <person name="Fulton L."/>
            <person name="Clifton S."/>
            <person name="Fulton B."/>
            <person name="Xu J."/>
            <person name="Minx P."/>
            <person name="Pepin K.H."/>
            <person name="Johnson M."/>
            <person name="Thiruvilangam P."/>
            <person name="Bhonagiri V."/>
            <person name="Nash W.E."/>
            <person name="Mardis E.R."/>
            <person name="Wilson R.K."/>
        </authorList>
    </citation>
    <scope>NUCLEOTIDE SEQUENCE [LARGE SCALE GENOMIC DNA]</scope>
    <source>
        <strain evidence="3">DSM 17241</strain>
    </source>
</reference>
<dbReference type="InterPro" id="IPR016047">
    <property type="entry name" value="M23ase_b-sheet_dom"/>
</dbReference>
<organism evidence="3 4">
    <name type="scientific">Anaerotruncus colihominis DSM 17241</name>
    <dbReference type="NCBI Taxonomy" id="445972"/>
    <lineage>
        <taxon>Bacteria</taxon>
        <taxon>Bacillati</taxon>
        <taxon>Bacillota</taxon>
        <taxon>Clostridia</taxon>
        <taxon>Eubacteriales</taxon>
        <taxon>Oscillospiraceae</taxon>
        <taxon>Anaerotruncus</taxon>
    </lineage>
</organism>
<keyword evidence="1" id="KW-0812">Transmembrane</keyword>
<dbReference type="Proteomes" id="UP000003803">
    <property type="component" value="Unassembled WGS sequence"/>
</dbReference>
<reference evidence="3" key="2">
    <citation type="submission" date="2013-09" db="EMBL/GenBank/DDBJ databases">
        <title>Draft genome sequence of Anaerotruncus colihominis(DSM 17241).</title>
        <authorList>
            <person name="Sudarsanam P."/>
            <person name="Ley R."/>
            <person name="Guruge J."/>
            <person name="Turnbaugh P.J."/>
            <person name="Mahowald M."/>
            <person name="Liep D."/>
            <person name="Gordon J."/>
        </authorList>
    </citation>
    <scope>NUCLEOTIDE SEQUENCE</scope>
    <source>
        <strain evidence="3">DSM 17241</strain>
    </source>
</reference>
<comment type="caution">
    <text evidence="3">The sequence shown here is derived from an EMBL/GenBank/DDBJ whole genome shotgun (WGS) entry which is preliminary data.</text>
</comment>
<evidence type="ECO:0000313" key="4">
    <source>
        <dbReference type="Proteomes" id="UP000003803"/>
    </source>
</evidence>
<keyword evidence="1" id="KW-1133">Transmembrane helix</keyword>
<dbReference type="InterPro" id="IPR050570">
    <property type="entry name" value="Cell_wall_metabolism_enzyme"/>
</dbReference>
<dbReference type="eggNOG" id="COG0739">
    <property type="taxonomic scope" value="Bacteria"/>
</dbReference>
<dbReference type="Gene3D" id="2.70.70.10">
    <property type="entry name" value="Glucose Permease (Domain IIA)"/>
    <property type="match status" value="1"/>
</dbReference>
<proteinExistence type="predicted"/>
<dbReference type="AlphaFoldDB" id="B0PFI2"/>
<feature type="domain" description="M23ase beta-sheet core" evidence="2">
    <location>
        <begin position="257"/>
        <end position="352"/>
    </location>
</feature>
<name>B0PFI2_9FIRM</name>
<accession>B0PFI2</accession>
<evidence type="ECO:0000259" key="2">
    <source>
        <dbReference type="Pfam" id="PF01551"/>
    </source>
</evidence>